<dbReference type="GO" id="GO:0046872">
    <property type="term" value="F:metal ion binding"/>
    <property type="evidence" value="ECO:0007669"/>
    <property type="project" value="UniProtKB-KW"/>
</dbReference>
<dbReference type="InterPro" id="IPR020843">
    <property type="entry name" value="ER"/>
</dbReference>
<dbReference type="STRING" id="1447883.A0A2B7XQX1"/>
<dbReference type="SUPFAM" id="SSF50129">
    <property type="entry name" value="GroES-like"/>
    <property type="match status" value="1"/>
</dbReference>
<keyword evidence="6" id="KW-0520">NAD</keyword>
<accession>A0A2B7XQX1</accession>
<dbReference type="PANTHER" id="PTHR42940">
    <property type="entry name" value="ALCOHOL DEHYDROGENASE 1-RELATED"/>
    <property type="match status" value="1"/>
</dbReference>
<evidence type="ECO:0000256" key="3">
    <source>
        <dbReference type="ARBA" id="ARBA00022723"/>
    </source>
</evidence>
<dbReference type="InterPro" id="IPR013154">
    <property type="entry name" value="ADH-like_N"/>
</dbReference>
<evidence type="ECO:0000313" key="8">
    <source>
        <dbReference type="EMBL" id="PGH11161.1"/>
    </source>
</evidence>
<dbReference type="SMART" id="SM00829">
    <property type="entry name" value="PKS_ER"/>
    <property type="match status" value="1"/>
</dbReference>
<evidence type="ECO:0000256" key="5">
    <source>
        <dbReference type="ARBA" id="ARBA00023002"/>
    </source>
</evidence>
<dbReference type="CDD" id="cd08297">
    <property type="entry name" value="CAD3"/>
    <property type="match status" value="1"/>
</dbReference>
<dbReference type="OrthoDB" id="1879366at2759"/>
<dbReference type="AlphaFoldDB" id="A0A2B7XQX1"/>
<keyword evidence="5" id="KW-0560">Oxidoreductase</keyword>
<dbReference type="PANTHER" id="PTHR42940:SF2">
    <property type="entry name" value="DEHYDROGENASE FAMILY OXIDOREDUCTASE, PUTATIVE (JCVI)-RELATED"/>
    <property type="match status" value="1"/>
</dbReference>
<organism evidence="8 9">
    <name type="scientific">Polytolypa hystricis (strain UAMH7299)</name>
    <dbReference type="NCBI Taxonomy" id="1447883"/>
    <lineage>
        <taxon>Eukaryota</taxon>
        <taxon>Fungi</taxon>
        <taxon>Dikarya</taxon>
        <taxon>Ascomycota</taxon>
        <taxon>Pezizomycotina</taxon>
        <taxon>Eurotiomycetes</taxon>
        <taxon>Eurotiomycetidae</taxon>
        <taxon>Onygenales</taxon>
        <taxon>Onygenales incertae sedis</taxon>
        <taxon>Polytolypa</taxon>
    </lineage>
</organism>
<dbReference type="EMBL" id="PDNA01000136">
    <property type="protein sequence ID" value="PGH11161.1"/>
    <property type="molecule type" value="Genomic_DNA"/>
</dbReference>
<dbReference type="Gene3D" id="3.40.50.720">
    <property type="entry name" value="NAD(P)-binding Rossmann-like Domain"/>
    <property type="match status" value="1"/>
</dbReference>
<dbReference type="Pfam" id="PF08240">
    <property type="entry name" value="ADH_N"/>
    <property type="match status" value="1"/>
</dbReference>
<comment type="cofactor">
    <cofactor evidence="1">
        <name>Zn(2+)</name>
        <dbReference type="ChEBI" id="CHEBI:29105"/>
    </cofactor>
</comment>
<evidence type="ECO:0000256" key="2">
    <source>
        <dbReference type="ARBA" id="ARBA00008072"/>
    </source>
</evidence>
<keyword evidence="4" id="KW-0862">Zinc</keyword>
<dbReference type="Proteomes" id="UP000224634">
    <property type="component" value="Unassembled WGS sequence"/>
</dbReference>
<dbReference type="Pfam" id="PF00107">
    <property type="entry name" value="ADH_zinc_N"/>
    <property type="match status" value="1"/>
</dbReference>
<evidence type="ECO:0000259" key="7">
    <source>
        <dbReference type="SMART" id="SM00829"/>
    </source>
</evidence>
<dbReference type="InterPro" id="IPR011032">
    <property type="entry name" value="GroES-like_sf"/>
</dbReference>
<comment type="caution">
    <text evidence="8">The sequence shown here is derived from an EMBL/GenBank/DDBJ whole genome shotgun (WGS) entry which is preliminary data.</text>
</comment>
<dbReference type="GO" id="GO:0004022">
    <property type="term" value="F:alcohol dehydrogenase (NAD+) activity"/>
    <property type="evidence" value="ECO:0007669"/>
    <property type="project" value="TreeGrafter"/>
</dbReference>
<comment type="similarity">
    <text evidence="2">Belongs to the zinc-containing alcohol dehydrogenase family.</text>
</comment>
<keyword evidence="9" id="KW-1185">Reference proteome</keyword>
<sequence>MPEIPAVQKAAWITNPGPDGKLEIRHDVPTPQPGDGEVLVKMECCGLCGSDTRALLGYGPYKSVPGHEGIGTVVSLGPNTPSSLLGTRIGIKWLWSACGTCSLCRRGQENNCPKQLNTGKHVHGTMAEYAVAHARYVTRIPEGVASDVAAPLLCAGLSLMGAVSKLSGLERGDRVVILGAGGGLGHLGVQIAREKGFDVLAVDSGGEKGDLCLSLGAKSYIDISSTPDAEVIQRVRSLTEDEGAHAVIVVPGTEAAFRLAPKLVRNGGTMVGVGLPRLDFMFPIGPTELSARGLTVSGASVGTEAEMEELLVMAGEGRVVPKVEVCGFEDGPGVLERLVRGEVVGRSVVRIP</sequence>
<dbReference type="InterPro" id="IPR013149">
    <property type="entry name" value="ADH-like_C"/>
</dbReference>
<evidence type="ECO:0000256" key="6">
    <source>
        <dbReference type="ARBA" id="ARBA00023027"/>
    </source>
</evidence>
<reference evidence="8 9" key="1">
    <citation type="submission" date="2017-10" db="EMBL/GenBank/DDBJ databases">
        <title>Comparative genomics in systemic dimorphic fungi from Ajellomycetaceae.</title>
        <authorList>
            <person name="Munoz J.F."/>
            <person name="Mcewen J.G."/>
            <person name="Clay O.K."/>
            <person name="Cuomo C.A."/>
        </authorList>
    </citation>
    <scope>NUCLEOTIDE SEQUENCE [LARGE SCALE GENOMIC DNA]</scope>
    <source>
        <strain evidence="8 9">UAMH7299</strain>
    </source>
</reference>
<protein>
    <recommendedName>
        <fullName evidence="7">Enoyl reductase (ER) domain-containing protein</fullName>
    </recommendedName>
</protein>
<dbReference type="Gene3D" id="3.90.180.10">
    <property type="entry name" value="Medium-chain alcohol dehydrogenases, catalytic domain"/>
    <property type="match status" value="1"/>
</dbReference>
<dbReference type="FunFam" id="3.40.50.720:FF:000039">
    <property type="entry name" value="Alcohol dehydrogenase AdhP"/>
    <property type="match status" value="1"/>
</dbReference>
<evidence type="ECO:0000256" key="4">
    <source>
        <dbReference type="ARBA" id="ARBA00022833"/>
    </source>
</evidence>
<dbReference type="GO" id="GO:0005737">
    <property type="term" value="C:cytoplasm"/>
    <property type="evidence" value="ECO:0007669"/>
    <property type="project" value="TreeGrafter"/>
</dbReference>
<dbReference type="InterPro" id="IPR036291">
    <property type="entry name" value="NAD(P)-bd_dom_sf"/>
</dbReference>
<name>A0A2B7XQX1_POLH7</name>
<feature type="domain" description="Enoyl reductase (ER)" evidence="7">
    <location>
        <begin position="17"/>
        <end position="349"/>
    </location>
</feature>
<dbReference type="SUPFAM" id="SSF51735">
    <property type="entry name" value="NAD(P)-binding Rossmann-fold domains"/>
    <property type="match status" value="1"/>
</dbReference>
<keyword evidence="3" id="KW-0479">Metal-binding</keyword>
<evidence type="ECO:0000313" key="9">
    <source>
        <dbReference type="Proteomes" id="UP000224634"/>
    </source>
</evidence>
<proteinExistence type="inferred from homology"/>
<gene>
    <name evidence="8" type="ORF">AJ80_07263</name>
</gene>
<evidence type="ECO:0000256" key="1">
    <source>
        <dbReference type="ARBA" id="ARBA00001947"/>
    </source>
</evidence>